<dbReference type="GO" id="GO:0009229">
    <property type="term" value="P:thiamine diphosphate biosynthetic process"/>
    <property type="evidence" value="ECO:0007669"/>
    <property type="project" value="UniProtKB-UniRule"/>
</dbReference>
<comment type="similarity">
    <text evidence="2">Belongs to the thiamine-monophosphate kinase family.</text>
</comment>
<dbReference type="GO" id="GO:0009228">
    <property type="term" value="P:thiamine biosynthetic process"/>
    <property type="evidence" value="ECO:0007669"/>
    <property type="project" value="UniProtKB-KW"/>
</dbReference>
<dbReference type="CDD" id="cd02194">
    <property type="entry name" value="ThiL"/>
    <property type="match status" value="1"/>
</dbReference>
<feature type="binding site" evidence="2">
    <location>
        <position position="223"/>
    </location>
    <ligand>
        <name>Mg(2+)</name>
        <dbReference type="ChEBI" id="CHEBI:18420"/>
        <label>3</label>
    </ligand>
</feature>
<comment type="pathway">
    <text evidence="2">Cofactor biosynthesis; thiamine diphosphate biosynthesis; thiamine diphosphate from thiamine phosphate: step 1/1.</text>
</comment>
<dbReference type="Gene3D" id="3.90.650.10">
    <property type="entry name" value="PurM-like C-terminal domain"/>
    <property type="match status" value="1"/>
</dbReference>
<keyword evidence="2" id="KW-0460">Magnesium</keyword>
<dbReference type="PIRSF" id="PIRSF005303">
    <property type="entry name" value="Thiam_monoph_kin"/>
    <property type="match status" value="1"/>
</dbReference>
<evidence type="ECO:0000256" key="2">
    <source>
        <dbReference type="HAMAP-Rule" id="MF_02128"/>
    </source>
</evidence>
<accession>A0A6F8PUA7</accession>
<comment type="function">
    <text evidence="2">Catalyzes the ATP-dependent phosphorylation of thiamine-monophosphate (TMP) to form thiamine-pyrophosphate (TPP), the active form of vitamin B1.</text>
</comment>
<organism evidence="5 6">
    <name type="scientific">Thiosulfatimonas sediminis</name>
    <dbReference type="NCBI Taxonomy" id="2675054"/>
    <lineage>
        <taxon>Bacteria</taxon>
        <taxon>Pseudomonadati</taxon>
        <taxon>Pseudomonadota</taxon>
        <taxon>Gammaproteobacteria</taxon>
        <taxon>Thiotrichales</taxon>
        <taxon>Piscirickettsiaceae</taxon>
        <taxon>Thiosulfatimonas</taxon>
    </lineage>
</organism>
<keyword evidence="2" id="KW-0547">Nucleotide-binding</keyword>
<keyword evidence="2" id="KW-0808">Transferase</keyword>
<evidence type="ECO:0000313" key="6">
    <source>
        <dbReference type="Proteomes" id="UP000501726"/>
    </source>
</evidence>
<dbReference type="InterPro" id="IPR006283">
    <property type="entry name" value="ThiL-like"/>
</dbReference>
<feature type="binding site" evidence="2">
    <location>
        <position position="34"/>
    </location>
    <ligand>
        <name>Mg(2+)</name>
        <dbReference type="ChEBI" id="CHEBI:18420"/>
        <label>3</label>
    </ligand>
</feature>
<comment type="miscellaneous">
    <text evidence="2">Reaction mechanism of ThiL seems to utilize a direct, inline transfer of the gamma-phosphate of ATP to TMP rather than a phosphorylated enzyme intermediate.</text>
</comment>
<feature type="binding site" evidence="2">
    <location>
        <position position="342"/>
    </location>
    <ligand>
        <name>substrate</name>
    </ligand>
</feature>
<dbReference type="KEGG" id="tse:THMIRHAS_10780"/>
<dbReference type="Pfam" id="PF00586">
    <property type="entry name" value="AIRS"/>
    <property type="match status" value="1"/>
</dbReference>
<comment type="catalytic activity">
    <reaction evidence="2">
        <text>thiamine phosphate + ATP = thiamine diphosphate + ADP</text>
        <dbReference type="Rhea" id="RHEA:15913"/>
        <dbReference type="ChEBI" id="CHEBI:30616"/>
        <dbReference type="ChEBI" id="CHEBI:37575"/>
        <dbReference type="ChEBI" id="CHEBI:58937"/>
        <dbReference type="ChEBI" id="CHEBI:456216"/>
        <dbReference type="EC" id="2.7.4.16"/>
    </reaction>
</comment>
<dbReference type="GO" id="GO:0005524">
    <property type="term" value="F:ATP binding"/>
    <property type="evidence" value="ECO:0007669"/>
    <property type="project" value="UniProtKB-UniRule"/>
</dbReference>
<dbReference type="InterPro" id="IPR016188">
    <property type="entry name" value="PurM-like_N"/>
</dbReference>
<feature type="binding site" evidence="2">
    <location>
        <position position="50"/>
    </location>
    <ligand>
        <name>Mg(2+)</name>
        <dbReference type="ChEBI" id="CHEBI:18420"/>
        <label>1</label>
    </ligand>
</feature>
<dbReference type="HAMAP" id="MF_02128">
    <property type="entry name" value="TMP_kinase"/>
    <property type="match status" value="1"/>
</dbReference>
<evidence type="ECO:0000259" key="4">
    <source>
        <dbReference type="Pfam" id="PF02769"/>
    </source>
</evidence>
<dbReference type="SUPFAM" id="SSF56042">
    <property type="entry name" value="PurM C-terminal domain-like"/>
    <property type="match status" value="1"/>
</dbReference>
<keyword evidence="2" id="KW-0479">Metal-binding</keyword>
<feature type="domain" description="PurM-like C-terminal" evidence="4">
    <location>
        <begin position="160"/>
        <end position="326"/>
    </location>
</feature>
<dbReference type="Gene3D" id="3.30.1330.10">
    <property type="entry name" value="PurM-like, N-terminal domain"/>
    <property type="match status" value="1"/>
</dbReference>
<dbReference type="GO" id="GO:0009030">
    <property type="term" value="F:thiamine-phosphate kinase activity"/>
    <property type="evidence" value="ECO:0007669"/>
    <property type="project" value="UniProtKB-UniRule"/>
</dbReference>
<dbReference type="InterPro" id="IPR036921">
    <property type="entry name" value="PurM-like_N_sf"/>
</dbReference>
<dbReference type="Proteomes" id="UP000501726">
    <property type="component" value="Chromosome"/>
</dbReference>
<dbReference type="AlphaFoldDB" id="A0A6F8PUA7"/>
<feature type="binding site" evidence="2">
    <location>
        <position position="131"/>
    </location>
    <ligand>
        <name>Mg(2+)</name>
        <dbReference type="ChEBI" id="CHEBI:18420"/>
        <label>1</label>
    </ligand>
</feature>
<dbReference type="GO" id="GO:0000287">
    <property type="term" value="F:magnesium ion binding"/>
    <property type="evidence" value="ECO:0007669"/>
    <property type="project" value="UniProtKB-UniRule"/>
</dbReference>
<gene>
    <name evidence="2 5" type="primary">thiL</name>
    <name evidence="5" type="ORF">THMIRHAS_10780</name>
</gene>
<keyword evidence="6" id="KW-1185">Reference proteome</keyword>
<feature type="binding site" evidence="2">
    <location>
        <position position="225"/>
    </location>
    <ligand>
        <name>ATP</name>
        <dbReference type="ChEBI" id="CHEBI:30616"/>
    </ligand>
</feature>
<dbReference type="InterPro" id="IPR010918">
    <property type="entry name" value="PurM-like_C_dom"/>
</dbReference>
<feature type="binding site" evidence="2">
    <location>
        <position position="79"/>
    </location>
    <ligand>
        <name>Mg(2+)</name>
        <dbReference type="ChEBI" id="CHEBI:18420"/>
        <label>3</label>
    </ligand>
</feature>
<feature type="binding site" evidence="2">
    <location>
        <position position="51"/>
    </location>
    <ligand>
        <name>Mg(2+)</name>
        <dbReference type="ChEBI" id="CHEBI:18420"/>
        <label>1</label>
    </ligand>
</feature>
<feature type="binding site" evidence="2">
    <location>
        <position position="285"/>
    </location>
    <ligand>
        <name>substrate</name>
    </ligand>
</feature>
<dbReference type="EMBL" id="AP021889">
    <property type="protein sequence ID" value="BBP45705.1"/>
    <property type="molecule type" value="Genomic_DNA"/>
</dbReference>
<proteinExistence type="inferred from homology"/>
<feature type="domain" description="PurM-like N-terminal" evidence="3">
    <location>
        <begin position="32"/>
        <end position="147"/>
    </location>
</feature>
<feature type="binding site" evidence="2">
    <location>
        <position position="58"/>
    </location>
    <ligand>
        <name>substrate</name>
    </ligand>
</feature>
<feature type="binding site" evidence="2">
    <location>
        <position position="79"/>
    </location>
    <ligand>
        <name>Mg(2+)</name>
        <dbReference type="ChEBI" id="CHEBI:18420"/>
        <label>2</label>
    </ligand>
</feature>
<keyword evidence="2 5" id="KW-0418">Kinase</keyword>
<feature type="binding site" evidence="2">
    <location>
        <position position="79"/>
    </location>
    <ligand>
        <name>Mg(2+)</name>
        <dbReference type="ChEBI" id="CHEBI:18420"/>
        <label>4</label>
    </ligand>
</feature>
<feature type="binding site" evidence="2">
    <location>
        <begin position="130"/>
        <end position="131"/>
    </location>
    <ligand>
        <name>ATP</name>
        <dbReference type="ChEBI" id="CHEBI:30616"/>
    </ligand>
</feature>
<dbReference type="UniPathway" id="UPA00060">
    <property type="reaction ID" value="UER00142"/>
</dbReference>
<keyword evidence="2" id="KW-0067">ATP-binding</keyword>
<name>A0A6F8PUA7_9GAMM</name>
<feature type="binding site" evidence="2">
    <location>
        <position position="156"/>
    </location>
    <ligand>
        <name>ATP</name>
        <dbReference type="ChEBI" id="CHEBI:30616"/>
    </ligand>
</feature>
<dbReference type="RefSeq" id="WP_173271647.1">
    <property type="nucleotide sequence ID" value="NZ_AP021889.1"/>
</dbReference>
<comment type="caution">
    <text evidence="2">Lacks conserved residue(s) required for the propagation of feature annotation.</text>
</comment>
<dbReference type="NCBIfam" id="TIGR01379">
    <property type="entry name" value="thiL"/>
    <property type="match status" value="1"/>
</dbReference>
<evidence type="ECO:0000259" key="3">
    <source>
        <dbReference type="Pfam" id="PF00586"/>
    </source>
</evidence>
<feature type="binding site" evidence="2">
    <location>
        <position position="226"/>
    </location>
    <ligand>
        <name>Mg(2+)</name>
        <dbReference type="ChEBI" id="CHEBI:18420"/>
        <label>5</label>
    </ligand>
</feature>
<keyword evidence="1 2" id="KW-0784">Thiamine biosynthesis</keyword>
<dbReference type="PANTHER" id="PTHR30270">
    <property type="entry name" value="THIAMINE-MONOPHOSPHATE KINASE"/>
    <property type="match status" value="1"/>
</dbReference>
<sequence>MEFDLINCYFAPLGLSQSSEQAALDGTDIGIGDDGAVLSVPAGKQLVVVTDTLVSGVHFPENTCAYDVAWKALAVNLSDLAAMAATPFAYSLGLSLPTECATNQDWMADFALGFADLVASTGLSIALIGGDTTRSKVLTLTVSAKGWVDYGQAILRSGAQEGDYIVVSGVLGEGALGLQVALHQIPMGLSAQQKQAALDYLNRPQPQLLLGELLSGVAHSAIDISDGLLQDLGHILKSSNKKQRLLGETKVLGAHIELDRLPLSAGMQALFAENENWAWPLSGGDDYQLCFTISAEALAPLLAVAQQNTIPLSVIGQINDRGKIEASLRGQPFALDAMLAGFQHF</sequence>
<dbReference type="PANTHER" id="PTHR30270:SF0">
    <property type="entry name" value="THIAMINE-MONOPHOSPHATE KINASE"/>
    <property type="match status" value="1"/>
</dbReference>
<dbReference type="Pfam" id="PF02769">
    <property type="entry name" value="AIRS_C"/>
    <property type="match status" value="1"/>
</dbReference>
<reference evidence="6" key="1">
    <citation type="submission" date="2019-11" db="EMBL/GenBank/DDBJ databases">
        <title>Isolation and characterization of two novel species in the genus Thiomicrorhabdus.</title>
        <authorList>
            <person name="Mochizuki J."/>
            <person name="Kojima H."/>
            <person name="Fukui M."/>
        </authorList>
    </citation>
    <scope>NUCLEOTIDE SEQUENCE [LARGE SCALE GENOMIC DNA]</scope>
    <source>
        <strain evidence="6">aks77</strain>
    </source>
</reference>
<protein>
    <recommendedName>
        <fullName evidence="2">Thiamine-monophosphate kinase</fullName>
        <shortName evidence="2">TMP kinase</shortName>
        <shortName evidence="2">Thiamine-phosphate kinase</shortName>
        <ecNumber evidence="2">2.7.4.16</ecNumber>
    </recommendedName>
</protein>
<feature type="binding site" evidence="2">
    <location>
        <position position="34"/>
    </location>
    <ligand>
        <name>Mg(2+)</name>
        <dbReference type="ChEBI" id="CHEBI:18420"/>
        <label>4</label>
    </ligand>
</feature>
<evidence type="ECO:0000313" key="5">
    <source>
        <dbReference type="EMBL" id="BBP45705.1"/>
    </source>
</evidence>
<evidence type="ECO:0000256" key="1">
    <source>
        <dbReference type="ARBA" id="ARBA00022977"/>
    </source>
</evidence>
<dbReference type="InterPro" id="IPR036676">
    <property type="entry name" value="PurM-like_C_sf"/>
</dbReference>
<dbReference type="SUPFAM" id="SSF55326">
    <property type="entry name" value="PurM N-terminal domain-like"/>
    <property type="match status" value="1"/>
</dbReference>
<feature type="binding site" evidence="2">
    <location>
        <position position="51"/>
    </location>
    <ligand>
        <name>Mg(2+)</name>
        <dbReference type="ChEBI" id="CHEBI:18420"/>
        <label>2</label>
    </ligand>
</feature>
<dbReference type="EC" id="2.7.4.16" evidence="2"/>